<evidence type="ECO:0000313" key="7">
    <source>
        <dbReference type="Proteomes" id="UP000694422"/>
    </source>
</evidence>
<keyword evidence="2" id="KW-0808">Transferase</keyword>
<evidence type="ECO:0000256" key="2">
    <source>
        <dbReference type="ARBA" id="ARBA00022679"/>
    </source>
</evidence>
<sequence>MMTYNLILKGIEKMDFPRKITRRPEDLIRRLCRQNPTERLGNLKNGIYDIKKHRSVVTFLWDGVKKRWRLVSESPFSLTDCIILITIYNQIFLNLNFRKDSHME</sequence>
<organism evidence="6 7">
    <name type="scientific">Spermophilus dauricus</name>
    <name type="common">Daurian ground squirrel</name>
    <dbReference type="NCBI Taxonomy" id="99837"/>
    <lineage>
        <taxon>Eukaryota</taxon>
        <taxon>Metazoa</taxon>
        <taxon>Chordata</taxon>
        <taxon>Craniata</taxon>
        <taxon>Vertebrata</taxon>
        <taxon>Euteleostomi</taxon>
        <taxon>Mammalia</taxon>
        <taxon>Eutheria</taxon>
        <taxon>Euarchontoglires</taxon>
        <taxon>Glires</taxon>
        <taxon>Rodentia</taxon>
        <taxon>Sciuromorpha</taxon>
        <taxon>Sciuridae</taxon>
        <taxon>Xerinae</taxon>
        <taxon>Marmotini</taxon>
        <taxon>Spermophilus</taxon>
    </lineage>
</organism>
<reference evidence="6" key="1">
    <citation type="submission" date="2025-08" db="UniProtKB">
        <authorList>
            <consortium name="Ensembl"/>
        </authorList>
    </citation>
    <scope>IDENTIFICATION</scope>
</reference>
<keyword evidence="1" id="KW-0723">Serine/threonine-protein kinase</keyword>
<dbReference type="PANTHER" id="PTHR24353:SF24">
    <property type="match status" value="1"/>
</dbReference>
<keyword evidence="3" id="KW-0547">Nucleotide-binding</keyword>
<accession>A0A8C9P4E7</accession>
<name>A0A8C9P4E7_SPEDA</name>
<keyword evidence="7" id="KW-1185">Reference proteome</keyword>
<dbReference type="GO" id="GO:0004674">
    <property type="term" value="F:protein serine/threonine kinase activity"/>
    <property type="evidence" value="ECO:0007669"/>
    <property type="project" value="UniProtKB-KW"/>
</dbReference>
<dbReference type="InterPro" id="IPR011009">
    <property type="entry name" value="Kinase-like_dom_sf"/>
</dbReference>
<evidence type="ECO:0000256" key="4">
    <source>
        <dbReference type="ARBA" id="ARBA00022777"/>
    </source>
</evidence>
<protein>
    <submittedName>
        <fullName evidence="6">Uncharacterized protein</fullName>
    </submittedName>
</protein>
<evidence type="ECO:0000313" key="6">
    <source>
        <dbReference type="Ensembl" id="ENSSDAP00000003041.1"/>
    </source>
</evidence>
<dbReference type="AlphaFoldDB" id="A0A8C9P4E7"/>
<dbReference type="Ensembl" id="ENSSDAT00000003510.1">
    <property type="protein sequence ID" value="ENSSDAP00000003041.1"/>
    <property type="gene ID" value="ENSSDAG00000002916.1"/>
</dbReference>
<evidence type="ECO:0000256" key="1">
    <source>
        <dbReference type="ARBA" id="ARBA00022527"/>
    </source>
</evidence>
<keyword evidence="4" id="KW-0418">Kinase</keyword>
<reference evidence="6" key="2">
    <citation type="submission" date="2025-09" db="UniProtKB">
        <authorList>
            <consortium name="Ensembl"/>
        </authorList>
    </citation>
    <scope>IDENTIFICATION</scope>
</reference>
<evidence type="ECO:0000256" key="5">
    <source>
        <dbReference type="ARBA" id="ARBA00022840"/>
    </source>
</evidence>
<dbReference type="Gene3D" id="1.10.510.10">
    <property type="entry name" value="Transferase(Phosphotransferase) domain 1"/>
    <property type="match status" value="1"/>
</dbReference>
<dbReference type="GO" id="GO:0005524">
    <property type="term" value="F:ATP binding"/>
    <property type="evidence" value="ECO:0007669"/>
    <property type="project" value="UniProtKB-KW"/>
</dbReference>
<dbReference type="PANTHER" id="PTHR24353">
    <property type="entry name" value="CYCLIC NUCLEOTIDE-DEPENDENT PROTEIN KINASE"/>
    <property type="match status" value="1"/>
</dbReference>
<evidence type="ECO:0000256" key="3">
    <source>
        <dbReference type="ARBA" id="ARBA00022741"/>
    </source>
</evidence>
<keyword evidence="5" id="KW-0067">ATP-binding</keyword>
<dbReference type="SUPFAM" id="SSF56112">
    <property type="entry name" value="Protein kinase-like (PK-like)"/>
    <property type="match status" value="1"/>
</dbReference>
<proteinExistence type="predicted"/>
<dbReference type="Proteomes" id="UP000694422">
    <property type="component" value="Unplaced"/>
</dbReference>